<sequence>MTGLLAAARIYRRLLAAHLRAVLEYRADALLTIGATVLGQLAGLIFVATIFSQVPALDGWTQWEVLCVCAMVMIAEGVGSLLFEGAWHLSGLVNLGALDYLLVRPYPVVLQVLGSAVGVNGLGNLVVGGLLLTSAVGRIDVAWSPLTLLWAGILLVSGLLVKIAINLVTNALSFWLLSPSNSLAVSVHMLGDLARYPLTVYGMGIRSLLTVVPVAFVGYFPTAALLDKGVSTAIGASTPLVALACAVGAWRFFEAGLRRYESAGS</sequence>
<keyword evidence="1" id="KW-0812">Transmembrane</keyword>
<dbReference type="Pfam" id="PF06182">
    <property type="entry name" value="ABC2_membrane_6"/>
    <property type="match status" value="1"/>
</dbReference>
<keyword evidence="1" id="KW-0472">Membrane</keyword>
<dbReference type="RefSeq" id="WP_377570239.1">
    <property type="nucleotide sequence ID" value="NZ_JBHTMP010000015.1"/>
</dbReference>
<organism evidence="2 3">
    <name type="scientific">Micromonospora sonneratiae</name>
    <dbReference type="NCBI Taxonomy" id="1184706"/>
    <lineage>
        <taxon>Bacteria</taxon>
        <taxon>Bacillati</taxon>
        <taxon>Actinomycetota</taxon>
        <taxon>Actinomycetes</taxon>
        <taxon>Micromonosporales</taxon>
        <taxon>Micromonosporaceae</taxon>
        <taxon>Micromonospora</taxon>
    </lineage>
</organism>
<feature type="transmembrane region" description="Helical" evidence="1">
    <location>
        <begin position="232"/>
        <end position="253"/>
    </location>
</feature>
<gene>
    <name evidence="2" type="ORF">ACFQ4H_12325</name>
</gene>
<dbReference type="EMBL" id="JBHTMP010000015">
    <property type="protein sequence ID" value="MFD1321877.1"/>
    <property type="molecule type" value="Genomic_DNA"/>
</dbReference>
<feature type="transmembrane region" description="Helical" evidence="1">
    <location>
        <begin position="145"/>
        <end position="165"/>
    </location>
</feature>
<feature type="transmembrane region" description="Helical" evidence="1">
    <location>
        <begin position="198"/>
        <end position="220"/>
    </location>
</feature>
<evidence type="ECO:0000256" key="1">
    <source>
        <dbReference type="SAM" id="Phobius"/>
    </source>
</evidence>
<comment type="caution">
    <text evidence="2">The sequence shown here is derived from an EMBL/GenBank/DDBJ whole genome shotgun (WGS) entry which is preliminary data.</text>
</comment>
<dbReference type="PANTHER" id="PTHR36833:SF1">
    <property type="entry name" value="INTEGRAL MEMBRANE TRANSPORT PROTEIN"/>
    <property type="match status" value="1"/>
</dbReference>
<dbReference type="PANTHER" id="PTHR36833">
    <property type="entry name" value="SLR0610 PROTEIN-RELATED"/>
    <property type="match status" value="1"/>
</dbReference>
<protein>
    <submittedName>
        <fullName evidence="2">ABC transporter permease</fullName>
    </submittedName>
</protein>
<feature type="transmembrane region" description="Helical" evidence="1">
    <location>
        <begin position="29"/>
        <end position="51"/>
    </location>
</feature>
<keyword evidence="1" id="KW-1133">Transmembrane helix</keyword>
<name>A0ABW3YBN1_9ACTN</name>
<evidence type="ECO:0000313" key="3">
    <source>
        <dbReference type="Proteomes" id="UP001597260"/>
    </source>
</evidence>
<proteinExistence type="predicted"/>
<reference evidence="3" key="1">
    <citation type="journal article" date="2019" name="Int. J. Syst. Evol. Microbiol.">
        <title>The Global Catalogue of Microorganisms (GCM) 10K type strain sequencing project: providing services to taxonomists for standard genome sequencing and annotation.</title>
        <authorList>
            <consortium name="The Broad Institute Genomics Platform"/>
            <consortium name="The Broad Institute Genome Sequencing Center for Infectious Disease"/>
            <person name="Wu L."/>
            <person name="Ma J."/>
        </authorList>
    </citation>
    <scope>NUCLEOTIDE SEQUENCE [LARGE SCALE GENOMIC DNA]</scope>
    <source>
        <strain evidence="3">JCM 31037</strain>
    </source>
</reference>
<feature type="transmembrane region" description="Helical" evidence="1">
    <location>
        <begin position="108"/>
        <end position="133"/>
    </location>
</feature>
<accession>A0ABW3YBN1</accession>
<evidence type="ECO:0000313" key="2">
    <source>
        <dbReference type="EMBL" id="MFD1321877.1"/>
    </source>
</evidence>
<dbReference type="InterPro" id="IPR010390">
    <property type="entry name" value="ABC-2_transporter-like"/>
</dbReference>
<dbReference type="Proteomes" id="UP001597260">
    <property type="component" value="Unassembled WGS sequence"/>
</dbReference>
<feature type="transmembrane region" description="Helical" evidence="1">
    <location>
        <begin position="63"/>
        <end position="88"/>
    </location>
</feature>
<keyword evidence="3" id="KW-1185">Reference proteome</keyword>